<dbReference type="Gene3D" id="3.40.50.720">
    <property type="entry name" value="NAD(P)-binding Rossmann-like Domain"/>
    <property type="match status" value="1"/>
</dbReference>
<sequence length="337" mass="36627">MKALVYTGPKKAEVLECKEPIKSDGKIKIDIKYCGVCGSDIGIFLGTHPRAKAPLILGHEFLGIVAENGRLFKKGDRVVAYPLISCHHCLACRNGNEHVCNTLKLIGIDTDGGMAQTIYVDENILFKVPEQVSDKAAVTVEPLAVLVHALHMVDMHVLDTAVISGAGPIGLLCGLMLKHAGADKVFISDVAEKRLAIAEQLNLTPVNLKKENLLEVVKKATDNEGCDVFFECSGAADPAMQMSEITRVRGRICIVAVHKAPHEVNLRDINFKEQTVVGTRVYTKDEFGKAVNLTAELEKDLEKIVTHIVPLSESNKVFDIIANLDNGSAKVVVDCQK</sequence>
<feature type="domain" description="Alcohol dehydrogenase-like N-terminal" evidence="3">
    <location>
        <begin position="24"/>
        <end position="130"/>
    </location>
</feature>
<dbReference type="SUPFAM" id="SSF50129">
    <property type="entry name" value="GroES-like"/>
    <property type="match status" value="1"/>
</dbReference>
<accession>A0A4R3KAI7</accession>
<keyword evidence="1" id="KW-0560">Oxidoreductase</keyword>
<evidence type="ECO:0000313" key="5">
    <source>
        <dbReference type="Proteomes" id="UP000295188"/>
    </source>
</evidence>
<comment type="caution">
    <text evidence="4">The sequence shown here is derived from an EMBL/GenBank/DDBJ whole genome shotgun (WGS) entry which is preliminary data.</text>
</comment>
<proteinExistence type="predicted"/>
<dbReference type="InterPro" id="IPR011032">
    <property type="entry name" value="GroES-like_sf"/>
</dbReference>
<keyword evidence="5" id="KW-1185">Reference proteome</keyword>
<name>A0A4R3KAI7_9FIRM</name>
<feature type="domain" description="Alcohol dehydrogenase-like C-terminal" evidence="2">
    <location>
        <begin position="168"/>
        <end position="295"/>
    </location>
</feature>
<dbReference type="OrthoDB" id="1674659at2"/>
<dbReference type="EMBL" id="SMAA01000005">
    <property type="protein sequence ID" value="TCS80116.1"/>
    <property type="molecule type" value="Genomic_DNA"/>
</dbReference>
<dbReference type="SUPFAM" id="SSF51735">
    <property type="entry name" value="NAD(P)-binding Rossmann-fold domains"/>
    <property type="match status" value="1"/>
</dbReference>
<gene>
    <name evidence="4" type="ORF">EDC37_105188</name>
</gene>
<dbReference type="Pfam" id="PF00107">
    <property type="entry name" value="ADH_zinc_N"/>
    <property type="match status" value="1"/>
</dbReference>
<dbReference type="InterPro" id="IPR013149">
    <property type="entry name" value="ADH-like_C"/>
</dbReference>
<dbReference type="InterPro" id="IPR050129">
    <property type="entry name" value="Zn_alcohol_dh"/>
</dbReference>
<dbReference type="Pfam" id="PF08240">
    <property type="entry name" value="ADH_N"/>
    <property type="match status" value="1"/>
</dbReference>
<evidence type="ECO:0000313" key="4">
    <source>
        <dbReference type="EMBL" id="TCS80116.1"/>
    </source>
</evidence>
<protein>
    <submittedName>
        <fullName evidence="4">Threonine dehydrogenase-like Zn-dependent dehydrogenase</fullName>
    </submittedName>
</protein>
<dbReference type="InterPro" id="IPR036291">
    <property type="entry name" value="NAD(P)-bd_dom_sf"/>
</dbReference>
<dbReference type="PANTHER" id="PTHR43401">
    <property type="entry name" value="L-THREONINE 3-DEHYDROGENASE"/>
    <property type="match status" value="1"/>
</dbReference>
<dbReference type="Gene3D" id="3.90.180.10">
    <property type="entry name" value="Medium-chain alcohol dehydrogenases, catalytic domain"/>
    <property type="match status" value="1"/>
</dbReference>
<evidence type="ECO:0000259" key="2">
    <source>
        <dbReference type="Pfam" id="PF00107"/>
    </source>
</evidence>
<evidence type="ECO:0000259" key="3">
    <source>
        <dbReference type="Pfam" id="PF08240"/>
    </source>
</evidence>
<reference evidence="4 5" key="1">
    <citation type="submission" date="2019-03" db="EMBL/GenBank/DDBJ databases">
        <title>Genomic Encyclopedia of Type Strains, Phase IV (KMG-IV): sequencing the most valuable type-strain genomes for metagenomic binning, comparative biology and taxonomic classification.</title>
        <authorList>
            <person name="Goeker M."/>
        </authorList>
    </citation>
    <scope>NUCLEOTIDE SEQUENCE [LARGE SCALE GENOMIC DNA]</scope>
    <source>
        <strain evidence="4 5">DSM 20467</strain>
    </source>
</reference>
<organism evidence="4 5">
    <name type="scientific">Pectinatus cerevisiiphilus</name>
    <dbReference type="NCBI Taxonomy" id="86956"/>
    <lineage>
        <taxon>Bacteria</taxon>
        <taxon>Bacillati</taxon>
        <taxon>Bacillota</taxon>
        <taxon>Negativicutes</taxon>
        <taxon>Selenomonadales</taxon>
        <taxon>Selenomonadaceae</taxon>
        <taxon>Pectinatus</taxon>
    </lineage>
</organism>
<dbReference type="RefSeq" id="WP_132548515.1">
    <property type="nucleotide sequence ID" value="NZ_SMAA01000005.1"/>
</dbReference>
<dbReference type="PANTHER" id="PTHR43401:SF2">
    <property type="entry name" value="L-THREONINE 3-DEHYDROGENASE"/>
    <property type="match status" value="1"/>
</dbReference>
<dbReference type="AlphaFoldDB" id="A0A4R3KAI7"/>
<dbReference type="Proteomes" id="UP000295188">
    <property type="component" value="Unassembled WGS sequence"/>
</dbReference>
<dbReference type="GO" id="GO:0016491">
    <property type="term" value="F:oxidoreductase activity"/>
    <property type="evidence" value="ECO:0007669"/>
    <property type="project" value="UniProtKB-KW"/>
</dbReference>
<evidence type="ECO:0000256" key="1">
    <source>
        <dbReference type="ARBA" id="ARBA00023002"/>
    </source>
</evidence>
<dbReference type="InterPro" id="IPR013154">
    <property type="entry name" value="ADH-like_N"/>
</dbReference>